<evidence type="ECO:0000256" key="1">
    <source>
        <dbReference type="ARBA" id="ARBA00011073"/>
    </source>
</evidence>
<dbReference type="InterPro" id="IPR034073">
    <property type="entry name" value="Subtilisin_DY-like_dom"/>
</dbReference>
<feature type="domain" description="Peptidase S8/S53" evidence="7">
    <location>
        <begin position="267"/>
        <end position="500"/>
    </location>
</feature>
<dbReference type="EMBL" id="BJVY01000061">
    <property type="protein sequence ID" value="GEL75135.1"/>
    <property type="molecule type" value="Genomic_DNA"/>
</dbReference>
<organism evidence="8 11">
    <name type="scientific">Myxococcus virescens</name>
    <dbReference type="NCBI Taxonomy" id="83456"/>
    <lineage>
        <taxon>Bacteria</taxon>
        <taxon>Pseudomonadati</taxon>
        <taxon>Myxococcota</taxon>
        <taxon>Myxococcia</taxon>
        <taxon>Myxococcales</taxon>
        <taxon>Cystobacterineae</taxon>
        <taxon>Myxococcaceae</taxon>
        <taxon>Myxococcus</taxon>
    </lineage>
</organism>
<dbReference type="PROSITE" id="PS00138">
    <property type="entry name" value="SUBTILASE_SER"/>
    <property type="match status" value="1"/>
</dbReference>
<evidence type="ECO:0000256" key="3">
    <source>
        <dbReference type="ARBA" id="ARBA00022801"/>
    </source>
</evidence>
<dbReference type="Pfam" id="PF00082">
    <property type="entry name" value="Peptidase_S8"/>
    <property type="match status" value="1"/>
</dbReference>
<gene>
    <name evidence="8" type="ORF">MVI01_69190</name>
    <name evidence="9" type="ORF">SAMN04488504_109143</name>
</gene>
<evidence type="ECO:0000256" key="4">
    <source>
        <dbReference type="ARBA" id="ARBA00022825"/>
    </source>
</evidence>
<evidence type="ECO:0000259" key="7">
    <source>
        <dbReference type="Pfam" id="PF00082"/>
    </source>
</evidence>
<dbReference type="AlphaFoldDB" id="A0A511HP49"/>
<dbReference type="GO" id="GO:0004252">
    <property type="term" value="F:serine-type endopeptidase activity"/>
    <property type="evidence" value="ECO:0007669"/>
    <property type="project" value="InterPro"/>
</dbReference>
<sequence>MHGRTGRRKSSVSQLFVAVLALTMALPASAADGLELKPRPLARKGVVELRRNVEIPRVVVKFHEGTRVRLRGEQLVALSETRGARELGQLSQRGLTGSSVAADMATVASLVAADPHARGLGRMFTADEKLLDTRKFATETLSGQEVADLNLYFEVPIRPGTTFQQVRDLVEKLDALPSVETAYAEPAAEPAAVNWPNFLTPMLLKAGPNLQGEQGYLGAAPTGIDAHYAWTVAGGSGANVKVVDVEGGWRTTHEDMPGLFHQGGTQFNDLSWRNHGTAVLGEIVGVANGFGVTGIAHAARAGYEAIGAQSAASAIANAAVAAGAGGVVLIELHRLGPPNSTPCTCNFGQCDYIAMEYWQAEFDAIVQATLNGVVVVEAAGNGSSNLDDAAYNNAFNRDVRDSGAIVVAAGSSQGRAPMCWTNYGSRPDVHGWGENVVTLGYGDRFNGGSENTYYTATFSGTSSASPIITGAAASLQGALQARGRFPLSPLALRDVLSSTGSAQAPDARRIGPRPNLRAALNRLGIF</sequence>
<accession>A0A511HP49</accession>
<name>A0A511HP49_9BACT</name>
<dbReference type="InterPro" id="IPR036852">
    <property type="entry name" value="Peptidase_S8/S53_dom_sf"/>
</dbReference>
<dbReference type="EMBL" id="FNAJ01000009">
    <property type="protein sequence ID" value="SDE62468.1"/>
    <property type="molecule type" value="Genomic_DNA"/>
</dbReference>
<keyword evidence="2" id="KW-0645">Protease</keyword>
<evidence type="ECO:0000256" key="2">
    <source>
        <dbReference type="ARBA" id="ARBA00022670"/>
    </source>
</evidence>
<reference evidence="9 10" key="1">
    <citation type="submission" date="2016-10" db="EMBL/GenBank/DDBJ databases">
        <authorList>
            <person name="Varghese N."/>
            <person name="Submissions S."/>
        </authorList>
    </citation>
    <scope>NUCLEOTIDE SEQUENCE [LARGE SCALE GENOMIC DNA]</scope>
    <source>
        <strain evidence="9 10">DSM 2260</strain>
    </source>
</reference>
<keyword evidence="3" id="KW-0378">Hydrolase</keyword>
<reference evidence="8 11" key="2">
    <citation type="submission" date="2019-07" db="EMBL/GenBank/DDBJ databases">
        <title>Whole genome shotgun sequence of Myxococcus virescens NBRC 100334.</title>
        <authorList>
            <person name="Hosoyama A."/>
            <person name="Uohara A."/>
            <person name="Ohji S."/>
            <person name="Ichikawa N."/>
        </authorList>
    </citation>
    <scope>NUCLEOTIDE SEQUENCE [LARGE SCALE GENOMIC DNA]</scope>
    <source>
        <strain evidence="8 11">NBRC 100334</strain>
    </source>
</reference>
<dbReference type="Proteomes" id="UP000321224">
    <property type="component" value="Unassembled WGS sequence"/>
</dbReference>
<protein>
    <submittedName>
        <fullName evidence="9">Subtilase family protein</fullName>
    </submittedName>
</protein>
<dbReference type="GO" id="GO:0006508">
    <property type="term" value="P:proteolysis"/>
    <property type="evidence" value="ECO:0007669"/>
    <property type="project" value="UniProtKB-KW"/>
</dbReference>
<proteinExistence type="inferred from homology"/>
<feature type="signal peptide" evidence="6">
    <location>
        <begin position="1"/>
        <end position="30"/>
    </location>
</feature>
<dbReference type="InterPro" id="IPR015500">
    <property type="entry name" value="Peptidase_S8_subtilisin-rel"/>
</dbReference>
<feature type="chain" id="PRO_5023066148" evidence="6">
    <location>
        <begin position="31"/>
        <end position="526"/>
    </location>
</feature>
<dbReference type="InterPro" id="IPR050131">
    <property type="entry name" value="Peptidase_S8_subtilisin-like"/>
</dbReference>
<evidence type="ECO:0000313" key="9">
    <source>
        <dbReference type="EMBL" id="SDE62468.1"/>
    </source>
</evidence>
<dbReference type="CDD" id="cd04843">
    <property type="entry name" value="Peptidases_S8_11"/>
    <property type="match status" value="1"/>
</dbReference>
<dbReference type="PANTHER" id="PTHR43806">
    <property type="entry name" value="PEPTIDASE S8"/>
    <property type="match status" value="1"/>
</dbReference>
<evidence type="ECO:0000256" key="6">
    <source>
        <dbReference type="SAM" id="SignalP"/>
    </source>
</evidence>
<comment type="caution">
    <text evidence="8">The sequence shown here is derived from an EMBL/GenBank/DDBJ whole genome shotgun (WGS) entry which is preliminary data.</text>
</comment>
<evidence type="ECO:0000313" key="8">
    <source>
        <dbReference type="EMBL" id="GEL75135.1"/>
    </source>
</evidence>
<comment type="similarity">
    <text evidence="1 5">Belongs to the peptidase S8 family.</text>
</comment>
<keyword evidence="6" id="KW-0732">Signal</keyword>
<keyword evidence="4" id="KW-0720">Serine protease</keyword>
<evidence type="ECO:0000313" key="11">
    <source>
        <dbReference type="Proteomes" id="UP000321224"/>
    </source>
</evidence>
<dbReference type="SUPFAM" id="SSF52743">
    <property type="entry name" value="Subtilisin-like"/>
    <property type="match status" value="1"/>
</dbReference>
<dbReference type="Proteomes" id="UP000198717">
    <property type="component" value="Unassembled WGS sequence"/>
</dbReference>
<evidence type="ECO:0000313" key="10">
    <source>
        <dbReference type="Proteomes" id="UP000198717"/>
    </source>
</evidence>
<dbReference type="PANTHER" id="PTHR43806:SF11">
    <property type="entry name" value="CEREVISIN-RELATED"/>
    <property type="match status" value="1"/>
</dbReference>
<dbReference type="InterPro" id="IPR000209">
    <property type="entry name" value="Peptidase_S8/S53_dom"/>
</dbReference>
<comment type="caution">
    <text evidence="5">Lacks conserved residue(s) required for the propagation of feature annotation.</text>
</comment>
<dbReference type="PROSITE" id="PS51892">
    <property type="entry name" value="SUBTILASE"/>
    <property type="match status" value="1"/>
</dbReference>
<dbReference type="Gene3D" id="3.40.50.200">
    <property type="entry name" value="Peptidase S8/S53 domain"/>
    <property type="match status" value="1"/>
</dbReference>
<dbReference type="InterPro" id="IPR023828">
    <property type="entry name" value="Peptidase_S8_Ser-AS"/>
</dbReference>
<keyword evidence="10" id="KW-1185">Reference proteome</keyword>
<dbReference type="PRINTS" id="PR00723">
    <property type="entry name" value="SUBTILISIN"/>
</dbReference>
<evidence type="ECO:0000256" key="5">
    <source>
        <dbReference type="PROSITE-ProRule" id="PRU01240"/>
    </source>
</evidence>